<dbReference type="AlphaFoldDB" id="A0A9X3EWG1"/>
<sequence length="58" mass="6393">MMDAERVAEAGVQALLRGDAVCVPGLVTRAMATAAVLTPQPVIDWVRRRAPWLRPRRP</sequence>
<proteinExistence type="predicted"/>
<dbReference type="RefSeq" id="WP_267774882.1">
    <property type="nucleotide sequence ID" value="NZ_JAPNKE010000002.1"/>
</dbReference>
<gene>
    <name evidence="1" type="ORF">OV079_39750</name>
</gene>
<name>A0A9X3EWG1_9BACT</name>
<dbReference type="Proteomes" id="UP001150924">
    <property type="component" value="Unassembled WGS sequence"/>
</dbReference>
<evidence type="ECO:0000313" key="2">
    <source>
        <dbReference type="Proteomes" id="UP001150924"/>
    </source>
</evidence>
<protein>
    <submittedName>
        <fullName evidence="1">Uncharacterized protein</fullName>
    </submittedName>
</protein>
<accession>A0A9X3EWG1</accession>
<keyword evidence="2" id="KW-1185">Reference proteome</keyword>
<evidence type="ECO:0000313" key="1">
    <source>
        <dbReference type="EMBL" id="MCY1011597.1"/>
    </source>
</evidence>
<comment type="caution">
    <text evidence="1">The sequence shown here is derived from an EMBL/GenBank/DDBJ whole genome shotgun (WGS) entry which is preliminary data.</text>
</comment>
<reference evidence="1" key="1">
    <citation type="submission" date="2022-11" db="EMBL/GenBank/DDBJ databases">
        <title>Minimal conservation of predation-associated metabolite biosynthetic gene clusters underscores biosynthetic potential of Myxococcota including descriptions for ten novel species: Archangium lansinium sp. nov., Myxococcus landrumus sp. nov., Nannocystis bai.</title>
        <authorList>
            <person name="Ahearne A."/>
            <person name="Stevens C."/>
            <person name="Phillips K."/>
        </authorList>
    </citation>
    <scope>NUCLEOTIDE SEQUENCE</scope>
    <source>
        <strain evidence="1">Na p29</strain>
    </source>
</reference>
<organism evidence="1 2">
    <name type="scientific">Nannocystis pusilla</name>
    <dbReference type="NCBI Taxonomy" id="889268"/>
    <lineage>
        <taxon>Bacteria</taxon>
        <taxon>Pseudomonadati</taxon>
        <taxon>Myxococcota</taxon>
        <taxon>Polyangia</taxon>
        <taxon>Nannocystales</taxon>
        <taxon>Nannocystaceae</taxon>
        <taxon>Nannocystis</taxon>
    </lineage>
</organism>
<dbReference type="EMBL" id="JAPNKE010000002">
    <property type="protein sequence ID" value="MCY1011597.1"/>
    <property type="molecule type" value="Genomic_DNA"/>
</dbReference>